<dbReference type="InterPro" id="IPR050098">
    <property type="entry name" value="TFPI/VKTCI-like"/>
</dbReference>
<dbReference type="Proteomes" id="UP000694844">
    <property type="component" value="Chromosome 4"/>
</dbReference>
<dbReference type="GO" id="GO:0004867">
    <property type="term" value="F:serine-type endopeptidase inhibitor activity"/>
    <property type="evidence" value="ECO:0007669"/>
    <property type="project" value="InterPro"/>
</dbReference>
<sequence>MIAMKDISYLLVLNCAMVFVQALASTVVSVQPLADPVWGPSLPTDRLLGGLRTPCHRKCDYGYDTDIEGNLICKCKNPCRNIYCFGGTTCVVSKHCSGGSCKLDASCKDPRPQKDTSSTSPLKSQGEAVFDTQGFVQTDAGSVCRQPLSLDVFSCPKRTRRYMYDATKRKCVRFWGCRKPGNNFDKRRTCKNTCIKPYKGASKRRPKDKKCLLPVEDVTAVCFEKLRRRWVYDANTNKCIKIRGCPRPGNNFQKRLECKSQCVRRRKWKKSG</sequence>
<dbReference type="KEGG" id="cvn:111129254"/>
<reference evidence="5" key="1">
    <citation type="submission" date="2025-08" db="UniProtKB">
        <authorList>
            <consortium name="RefSeq"/>
        </authorList>
    </citation>
    <scope>IDENTIFICATION</scope>
    <source>
        <tissue evidence="5">Whole sample</tissue>
    </source>
</reference>
<accession>A0A8B8DUB3</accession>
<dbReference type="InterPro" id="IPR036880">
    <property type="entry name" value="Kunitz_BPTI_sf"/>
</dbReference>
<evidence type="ECO:0000256" key="2">
    <source>
        <dbReference type="SAM" id="SignalP"/>
    </source>
</evidence>
<dbReference type="GO" id="GO:0005615">
    <property type="term" value="C:extracellular space"/>
    <property type="evidence" value="ECO:0007669"/>
    <property type="project" value="TreeGrafter"/>
</dbReference>
<dbReference type="SMART" id="SM00131">
    <property type="entry name" value="KU"/>
    <property type="match status" value="2"/>
</dbReference>
<name>A0A8B8DUB3_CRAVI</name>
<dbReference type="PROSITE" id="PS50279">
    <property type="entry name" value="BPTI_KUNITZ_2"/>
    <property type="match status" value="2"/>
</dbReference>
<proteinExistence type="predicted"/>
<keyword evidence="1" id="KW-1015">Disulfide bond</keyword>
<evidence type="ECO:0000313" key="5">
    <source>
        <dbReference type="RefSeq" id="XP_022331228.1"/>
    </source>
</evidence>
<feature type="chain" id="PRO_5034862291" evidence="2">
    <location>
        <begin position="23"/>
        <end position="272"/>
    </location>
</feature>
<dbReference type="PANTHER" id="PTHR10083:SF374">
    <property type="entry name" value="BPTI_KUNITZ INHIBITOR DOMAIN-CONTAINING PROTEIN"/>
    <property type="match status" value="1"/>
</dbReference>
<protein>
    <submittedName>
        <fullName evidence="5">Uncharacterized protein LOC111129254</fullName>
    </submittedName>
</protein>
<feature type="domain" description="BPTI/Kunitz inhibitor" evidence="3">
    <location>
        <begin position="144"/>
        <end position="194"/>
    </location>
</feature>
<dbReference type="PANTHER" id="PTHR10083">
    <property type="entry name" value="KUNITZ-TYPE PROTEASE INHIBITOR-RELATED"/>
    <property type="match status" value="1"/>
</dbReference>
<dbReference type="AlphaFoldDB" id="A0A8B8DUB3"/>
<keyword evidence="4" id="KW-1185">Reference proteome</keyword>
<dbReference type="CDD" id="cd00109">
    <property type="entry name" value="Kunitz-type"/>
    <property type="match status" value="1"/>
</dbReference>
<gene>
    <name evidence="5" type="primary">LOC111129254</name>
</gene>
<keyword evidence="2" id="KW-0732">Signal</keyword>
<evidence type="ECO:0000259" key="3">
    <source>
        <dbReference type="PROSITE" id="PS50279"/>
    </source>
</evidence>
<dbReference type="InterPro" id="IPR002223">
    <property type="entry name" value="Kunitz_BPTI"/>
</dbReference>
<feature type="domain" description="BPTI/Kunitz inhibitor" evidence="3">
    <location>
        <begin position="211"/>
        <end position="262"/>
    </location>
</feature>
<dbReference type="SUPFAM" id="SSF57362">
    <property type="entry name" value="BPTI-like"/>
    <property type="match status" value="2"/>
</dbReference>
<dbReference type="Pfam" id="PF00014">
    <property type="entry name" value="Kunitz_BPTI"/>
    <property type="match status" value="2"/>
</dbReference>
<dbReference type="RefSeq" id="XP_022331228.1">
    <property type="nucleotide sequence ID" value="XM_022475520.1"/>
</dbReference>
<evidence type="ECO:0000256" key="1">
    <source>
        <dbReference type="ARBA" id="ARBA00023157"/>
    </source>
</evidence>
<dbReference type="GeneID" id="111129254"/>
<dbReference type="OrthoDB" id="6088743at2759"/>
<dbReference type="Gene3D" id="4.10.410.10">
    <property type="entry name" value="Pancreatic trypsin inhibitor Kunitz domain"/>
    <property type="match status" value="2"/>
</dbReference>
<organism evidence="4 5">
    <name type="scientific">Crassostrea virginica</name>
    <name type="common">Eastern oyster</name>
    <dbReference type="NCBI Taxonomy" id="6565"/>
    <lineage>
        <taxon>Eukaryota</taxon>
        <taxon>Metazoa</taxon>
        <taxon>Spiralia</taxon>
        <taxon>Lophotrochozoa</taxon>
        <taxon>Mollusca</taxon>
        <taxon>Bivalvia</taxon>
        <taxon>Autobranchia</taxon>
        <taxon>Pteriomorphia</taxon>
        <taxon>Ostreida</taxon>
        <taxon>Ostreoidea</taxon>
        <taxon>Ostreidae</taxon>
        <taxon>Crassostrea</taxon>
    </lineage>
</organism>
<feature type="signal peptide" evidence="2">
    <location>
        <begin position="1"/>
        <end position="22"/>
    </location>
</feature>
<evidence type="ECO:0000313" key="4">
    <source>
        <dbReference type="Proteomes" id="UP000694844"/>
    </source>
</evidence>